<dbReference type="STRING" id="493475.GARC_1183"/>
<dbReference type="GO" id="GO:0016020">
    <property type="term" value="C:membrane"/>
    <property type="evidence" value="ECO:0007669"/>
    <property type="project" value="TreeGrafter"/>
</dbReference>
<gene>
    <name evidence="3" type="ORF">GARC_1183</name>
</gene>
<dbReference type="Gene3D" id="3.40.50.1820">
    <property type="entry name" value="alpha/beta hydrolase"/>
    <property type="match status" value="1"/>
</dbReference>
<evidence type="ECO:0000259" key="2">
    <source>
        <dbReference type="Pfam" id="PF12697"/>
    </source>
</evidence>
<dbReference type="InterPro" id="IPR050266">
    <property type="entry name" value="AB_hydrolase_sf"/>
</dbReference>
<evidence type="ECO:0000313" key="3">
    <source>
        <dbReference type="EMBL" id="GAC18163.1"/>
    </source>
</evidence>
<keyword evidence="4" id="KW-1185">Reference proteome</keyword>
<proteinExistence type="predicted"/>
<dbReference type="OrthoDB" id="5724113at2"/>
<protein>
    <recommendedName>
        <fullName evidence="2">AB hydrolase-1 domain-containing protein</fullName>
    </recommendedName>
</protein>
<organism evidence="3 4">
    <name type="scientific">Paraglaciecola arctica BSs20135</name>
    <dbReference type="NCBI Taxonomy" id="493475"/>
    <lineage>
        <taxon>Bacteria</taxon>
        <taxon>Pseudomonadati</taxon>
        <taxon>Pseudomonadota</taxon>
        <taxon>Gammaproteobacteria</taxon>
        <taxon>Alteromonadales</taxon>
        <taxon>Alteromonadaceae</taxon>
        <taxon>Paraglaciecola</taxon>
    </lineage>
</organism>
<dbReference type="Pfam" id="PF12697">
    <property type="entry name" value="Abhydrolase_6"/>
    <property type="match status" value="1"/>
</dbReference>
<dbReference type="PANTHER" id="PTHR43798">
    <property type="entry name" value="MONOACYLGLYCEROL LIPASE"/>
    <property type="match status" value="1"/>
</dbReference>
<dbReference type="InterPro" id="IPR000073">
    <property type="entry name" value="AB_hydrolase_1"/>
</dbReference>
<dbReference type="AlphaFoldDB" id="K6YNE1"/>
<dbReference type="Proteomes" id="UP000006327">
    <property type="component" value="Unassembled WGS sequence"/>
</dbReference>
<name>K6YNE1_9ALTE</name>
<accession>K6YNE1</accession>
<keyword evidence="1" id="KW-0378">Hydrolase</keyword>
<dbReference type="RefSeq" id="WP_007617693.1">
    <property type="nucleotide sequence ID" value="NZ_BAEO01000014.1"/>
</dbReference>
<evidence type="ECO:0000313" key="4">
    <source>
        <dbReference type="Proteomes" id="UP000006327"/>
    </source>
</evidence>
<feature type="domain" description="AB hydrolase-1" evidence="2">
    <location>
        <begin position="48"/>
        <end position="264"/>
    </location>
</feature>
<dbReference type="PANTHER" id="PTHR43798:SF31">
    <property type="entry name" value="AB HYDROLASE SUPERFAMILY PROTEIN YCLE"/>
    <property type="match status" value="1"/>
</dbReference>
<dbReference type="SUPFAM" id="SSF53474">
    <property type="entry name" value="alpha/beta-Hydrolases"/>
    <property type="match status" value="1"/>
</dbReference>
<sequence>MRYYILIFCFLILGCSREPYQFATIDTYSLEYQVLGNSNTCFALFEAGAGFDLETFDPIFNKLSENCTVIRYSRVGQGLSSQLNTKLSTKNYAEIAKKLLDHLHIQQPVVFVGHSYGGMIARHFADMYPSNTRALLLIDPGTRWEREIIAKIDPTVVEAEIQFLKAMGRRMTEEKPRPDGLKNELRDLWLTSPLPDFADIGDIKVTVLASVQAMGDELVLGSLEAMKIRAKMLESWVNEFPQGQFVSTSQSGHFIHLDEPELVISEFQKIL</sequence>
<dbReference type="PROSITE" id="PS51257">
    <property type="entry name" value="PROKAR_LIPOPROTEIN"/>
    <property type="match status" value="1"/>
</dbReference>
<dbReference type="eggNOG" id="COG0596">
    <property type="taxonomic scope" value="Bacteria"/>
</dbReference>
<dbReference type="InterPro" id="IPR029058">
    <property type="entry name" value="AB_hydrolase_fold"/>
</dbReference>
<evidence type="ECO:0000256" key="1">
    <source>
        <dbReference type="ARBA" id="ARBA00022801"/>
    </source>
</evidence>
<dbReference type="GO" id="GO:0016787">
    <property type="term" value="F:hydrolase activity"/>
    <property type="evidence" value="ECO:0007669"/>
    <property type="project" value="UniProtKB-KW"/>
</dbReference>
<dbReference type="EMBL" id="BAEO01000014">
    <property type="protein sequence ID" value="GAC18163.1"/>
    <property type="molecule type" value="Genomic_DNA"/>
</dbReference>
<reference evidence="3 4" key="1">
    <citation type="journal article" date="2017" name="Antonie Van Leeuwenhoek">
        <title>Rhizobium rhizosphaerae sp. nov., a novel species isolated from rice rhizosphere.</title>
        <authorList>
            <person name="Zhao J.J."/>
            <person name="Zhang J."/>
            <person name="Zhang R.J."/>
            <person name="Zhang C.W."/>
            <person name="Yin H.Q."/>
            <person name="Zhang X.X."/>
        </authorList>
    </citation>
    <scope>NUCLEOTIDE SEQUENCE [LARGE SCALE GENOMIC DNA]</scope>
    <source>
        <strain evidence="3 4">BSs20135</strain>
    </source>
</reference>
<comment type="caution">
    <text evidence="3">The sequence shown here is derived from an EMBL/GenBank/DDBJ whole genome shotgun (WGS) entry which is preliminary data.</text>
</comment>